<dbReference type="PANTHER" id="PTHR30290:SF10">
    <property type="entry name" value="PERIPLASMIC OLIGOPEPTIDE-BINDING PROTEIN-RELATED"/>
    <property type="match status" value="1"/>
</dbReference>
<comment type="caution">
    <text evidence="8">The sequence shown here is derived from an EMBL/GenBank/DDBJ whole genome shotgun (WGS) entry which is preliminary data.</text>
</comment>
<dbReference type="PATRIC" id="fig|1423740.3.peg.144"/>
<evidence type="ECO:0000256" key="2">
    <source>
        <dbReference type="ARBA" id="ARBA00005695"/>
    </source>
</evidence>
<dbReference type="Proteomes" id="UP000051048">
    <property type="component" value="Unassembled WGS sequence"/>
</dbReference>
<reference evidence="8 9" key="1">
    <citation type="journal article" date="2015" name="Genome Announc.">
        <title>Expanding the biotechnology potential of lactobacilli through comparative genomics of 213 strains and associated genera.</title>
        <authorList>
            <person name="Sun Z."/>
            <person name="Harris H.M."/>
            <person name="McCann A."/>
            <person name="Guo C."/>
            <person name="Argimon S."/>
            <person name="Zhang W."/>
            <person name="Yang X."/>
            <person name="Jeffery I.B."/>
            <person name="Cooney J.C."/>
            <person name="Kagawa T.F."/>
            <person name="Liu W."/>
            <person name="Song Y."/>
            <person name="Salvetti E."/>
            <person name="Wrobel A."/>
            <person name="Rasinkangas P."/>
            <person name="Parkhill J."/>
            <person name="Rea M.C."/>
            <person name="O'Sullivan O."/>
            <person name="Ritari J."/>
            <person name="Douillard F.P."/>
            <person name="Paul Ross R."/>
            <person name="Yang R."/>
            <person name="Briner A.E."/>
            <person name="Felis G.E."/>
            <person name="de Vos W.M."/>
            <person name="Barrangou R."/>
            <person name="Klaenhammer T.R."/>
            <person name="Caufield P.W."/>
            <person name="Cui Y."/>
            <person name="Zhang H."/>
            <person name="O'Toole P.W."/>
        </authorList>
    </citation>
    <scope>NUCLEOTIDE SEQUENCE [LARGE SCALE GENOMIC DNA]</scope>
    <source>
        <strain evidence="8 9">DSM 15833</strain>
    </source>
</reference>
<dbReference type="GO" id="GO:0030313">
    <property type="term" value="C:cell envelope"/>
    <property type="evidence" value="ECO:0007669"/>
    <property type="project" value="UniProtKB-SubCell"/>
</dbReference>
<dbReference type="FunFam" id="3.90.76.10:FF:000001">
    <property type="entry name" value="Oligopeptide ABC transporter substrate-binding protein"/>
    <property type="match status" value="1"/>
</dbReference>
<dbReference type="OrthoDB" id="403896at2"/>
<keyword evidence="3" id="KW-0813">Transport</keyword>
<keyword evidence="5" id="KW-0571">Peptide transport</keyword>
<dbReference type="InterPro" id="IPR000914">
    <property type="entry name" value="SBP_5_dom"/>
</dbReference>
<dbReference type="Gene3D" id="3.40.190.10">
    <property type="entry name" value="Periplasmic binding protein-like II"/>
    <property type="match status" value="1"/>
</dbReference>
<dbReference type="PROSITE" id="PS51257">
    <property type="entry name" value="PROKAR_LIPOPROTEIN"/>
    <property type="match status" value="1"/>
</dbReference>
<comment type="subcellular location">
    <subcellularLocation>
        <location evidence="1">Cell envelope</location>
    </subcellularLocation>
</comment>
<evidence type="ECO:0000256" key="3">
    <source>
        <dbReference type="ARBA" id="ARBA00022448"/>
    </source>
</evidence>
<evidence type="ECO:0000256" key="5">
    <source>
        <dbReference type="ARBA" id="ARBA00022856"/>
    </source>
</evidence>
<dbReference type="RefSeq" id="WP_025020940.1">
    <property type="nucleotide sequence ID" value="NZ_AZFH01000069.1"/>
</dbReference>
<protein>
    <submittedName>
        <fullName evidence="8">Oligopeptide ABC superfamily ATP binding cassette transporter substrate binding protein</fullName>
    </submittedName>
</protein>
<evidence type="ECO:0000313" key="8">
    <source>
        <dbReference type="EMBL" id="KRL80108.1"/>
    </source>
</evidence>
<accession>A0A0R1TFM6</accession>
<comment type="similarity">
    <text evidence="2">Belongs to the bacterial solute-binding protein 5 family.</text>
</comment>
<proteinExistence type="inferred from homology"/>
<dbReference type="AlphaFoldDB" id="A0A0R1TFM6"/>
<sequence>MKLKKMLLSALVVSASASLLAACSSNKQETAEKNQTLYLMQTSDILSLDNSNMANLAQWNVFEQSMEGMYRANKDGELIPAMANKVVKPTNGGKTYTYHLRKNAKWSNGDPVTAQDFVTSWRRSAAPTAKSGYNYIFTGIKNATKISNGSLPASELGVKALDKHTLQVELEYPMPYFNKMMVLPAFFPQNTKYVKKYGDKYGTNSSRLAYNGAFQVKGWTGTNEKWTLTRNSHYYAKDQVHLKKIAMQVVKDSNTAHQLFQENKLDEAQVTGTTAQGLQNDKNLHHVRRAGTYYLRLNLEQNKTFSNQKLRQALYLVLNRNQLANKVLSDGSKAADTYVAPGLAKDPTTGKDFATEMKPSETHNVAKAKKLWQEGLKELGKSEVTLTMVTDDQTVSKNIGQFVQSQVETNFKGAKVSVTSVPNKNASDRVSSGKFDMQYTLWLADFANPVSDFDVLTSTNPQNYGKYNSTAYDDQLTQAKVNGNNEKAFWTNMRNAQKQLNGDMPVVPLYTMTESYLVNPKLKGVLYHTVGETDYTRAYFNK</sequence>
<dbReference type="SUPFAM" id="SSF53850">
    <property type="entry name" value="Periplasmic binding protein-like II"/>
    <property type="match status" value="1"/>
</dbReference>
<dbReference type="EMBL" id="AZFH01000069">
    <property type="protein sequence ID" value="KRL80108.1"/>
    <property type="molecule type" value="Genomic_DNA"/>
</dbReference>
<dbReference type="GO" id="GO:0042597">
    <property type="term" value="C:periplasmic space"/>
    <property type="evidence" value="ECO:0007669"/>
    <property type="project" value="UniProtKB-ARBA"/>
</dbReference>
<dbReference type="PIRSF" id="PIRSF002741">
    <property type="entry name" value="MppA"/>
    <property type="match status" value="1"/>
</dbReference>
<feature type="signal peptide" evidence="6">
    <location>
        <begin position="1"/>
        <end position="21"/>
    </location>
</feature>
<dbReference type="STRING" id="1423740.FC36_GL000139"/>
<keyword evidence="5" id="KW-0653">Protein transport</keyword>
<dbReference type="Gene3D" id="3.10.105.10">
    <property type="entry name" value="Dipeptide-binding Protein, Domain 3"/>
    <property type="match status" value="1"/>
</dbReference>
<feature type="domain" description="Solute-binding protein family 5" evidence="7">
    <location>
        <begin position="77"/>
        <end position="462"/>
    </location>
</feature>
<dbReference type="PANTHER" id="PTHR30290">
    <property type="entry name" value="PERIPLASMIC BINDING COMPONENT OF ABC TRANSPORTER"/>
    <property type="match status" value="1"/>
</dbReference>
<dbReference type="GO" id="GO:0015833">
    <property type="term" value="P:peptide transport"/>
    <property type="evidence" value="ECO:0007669"/>
    <property type="project" value="UniProtKB-KW"/>
</dbReference>
<dbReference type="Pfam" id="PF00496">
    <property type="entry name" value="SBP_bac_5"/>
    <property type="match status" value="1"/>
</dbReference>
<organism evidence="8 9">
    <name type="scientific">Ligilactobacillus equi DSM 15833 = JCM 10991</name>
    <dbReference type="NCBI Taxonomy" id="1423740"/>
    <lineage>
        <taxon>Bacteria</taxon>
        <taxon>Bacillati</taxon>
        <taxon>Bacillota</taxon>
        <taxon>Bacilli</taxon>
        <taxon>Lactobacillales</taxon>
        <taxon>Lactobacillaceae</taxon>
        <taxon>Ligilactobacillus</taxon>
    </lineage>
</organism>
<feature type="chain" id="PRO_5039397514" evidence="6">
    <location>
        <begin position="22"/>
        <end position="542"/>
    </location>
</feature>
<dbReference type="GO" id="GO:1904680">
    <property type="term" value="F:peptide transmembrane transporter activity"/>
    <property type="evidence" value="ECO:0007669"/>
    <property type="project" value="TreeGrafter"/>
</dbReference>
<evidence type="ECO:0000256" key="6">
    <source>
        <dbReference type="SAM" id="SignalP"/>
    </source>
</evidence>
<dbReference type="InterPro" id="IPR030678">
    <property type="entry name" value="Peptide/Ni-bd"/>
</dbReference>
<evidence type="ECO:0000256" key="1">
    <source>
        <dbReference type="ARBA" id="ARBA00004196"/>
    </source>
</evidence>
<evidence type="ECO:0000256" key="4">
    <source>
        <dbReference type="ARBA" id="ARBA00022729"/>
    </source>
</evidence>
<gene>
    <name evidence="8" type="ORF">FC36_GL000139</name>
</gene>
<dbReference type="InterPro" id="IPR039424">
    <property type="entry name" value="SBP_5"/>
</dbReference>
<evidence type="ECO:0000313" key="9">
    <source>
        <dbReference type="Proteomes" id="UP000051048"/>
    </source>
</evidence>
<keyword evidence="4 6" id="KW-0732">Signal</keyword>
<dbReference type="Gene3D" id="3.90.76.10">
    <property type="entry name" value="Dipeptide-binding Protein, Domain 1"/>
    <property type="match status" value="1"/>
</dbReference>
<dbReference type="GO" id="GO:0043190">
    <property type="term" value="C:ATP-binding cassette (ABC) transporter complex"/>
    <property type="evidence" value="ECO:0007669"/>
    <property type="project" value="InterPro"/>
</dbReference>
<evidence type="ECO:0000259" key="7">
    <source>
        <dbReference type="Pfam" id="PF00496"/>
    </source>
</evidence>
<name>A0A0R1TFM6_9LACO</name>
<dbReference type="CDD" id="cd08504">
    <property type="entry name" value="PBP2_OppA"/>
    <property type="match status" value="1"/>
</dbReference>